<reference evidence="3" key="1">
    <citation type="submission" date="2019-08" db="EMBL/GenBank/DDBJ databases">
        <authorList>
            <person name="Kucharzyk K."/>
            <person name="Murdoch R.W."/>
            <person name="Higgins S."/>
            <person name="Loffler F."/>
        </authorList>
    </citation>
    <scope>NUCLEOTIDE SEQUENCE</scope>
</reference>
<evidence type="ECO:0000313" key="3">
    <source>
        <dbReference type="EMBL" id="MPL78165.1"/>
    </source>
</evidence>
<dbReference type="PANTHER" id="PTHR42866">
    <property type="entry name" value="3-DEOXY-MANNO-OCTULOSONATE CYTIDYLYLTRANSFERASE"/>
    <property type="match status" value="1"/>
</dbReference>
<dbReference type="Gene3D" id="3.90.550.10">
    <property type="entry name" value="Spore Coat Polysaccharide Biosynthesis Protein SpsA, Chain A"/>
    <property type="match status" value="1"/>
</dbReference>
<dbReference type="AlphaFoldDB" id="A0A644UGQ6"/>
<dbReference type="Pfam" id="PF02348">
    <property type="entry name" value="CTP_transf_3"/>
    <property type="match status" value="1"/>
</dbReference>
<keyword evidence="1 3" id="KW-0808">Transferase</keyword>
<evidence type="ECO:0000256" key="2">
    <source>
        <dbReference type="ARBA" id="ARBA00022695"/>
    </source>
</evidence>
<accession>A0A644UGQ6</accession>
<dbReference type="InterPro" id="IPR029044">
    <property type="entry name" value="Nucleotide-diphossugar_trans"/>
</dbReference>
<dbReference type="EMBL" id="VSSQ01000114">
    <property type="protein sequence ID" value="MPL78165.1"/>
    <property type="molecule type" value="Genomic_DNA"/>
</dbReference>
<dbReference type="SUPFAM" id="SSF53448">
    <property type="entry name" value="Nucleotide-diphospho-sugar transferases"/>
    <property type="match status" value="1"/>
</dbReference>
<dbReference type="GO" id="GO:0005829">
    <property type="term" value="C:cytosol"/>
    <property type="evidence" value="ECO:0007669"/>
    <property type="project" value="TreeGrafter"/>
</dbReference>
<keyword evidence="2 3" id="KW-0548">Nucleotidyltransferase</keyword>
<dbReference type="EC" id="2.7.7.90" evidence="3"/>
<dbReference type="PANTHER" id="PTHR42866:SF2">
    <property type="entry name" value="3-DEOXY-MANNO-OCTULOSONATE CYTIDYLYLTRANSFERASE, MITOCHONDRIAL"/>
    <property type="match status" value="1"/>
</dbReference>
<organism evidence="3">
    <name type="scientific">bioreactor metagenome</name>
    <dbReference type="NCBI Taxonomy" id="1076179"/>
    <lineage>
        <taxon>unclassified sequences</taxon>
        <taxon>metagenomes</taxon>
        <taxon>ecological metagenomes</taxon>
    </lineage>
</organism>
<name>A0A644UGQ6_9ZZZZ</name>
<protein>
    <submittedName>
        <fullName evidence="3">8-amino-3,8-dideoxy-manno-octulosonate cytidylyltransferase</fullName>
        <ecNumber evidence="3">2.7.7.90</ecNumber>
    </submittedName>
</protein>
<dbReference type="InterPro" id="IPR004528">
    <property type="entry name" value="KdsB"/>
</dbReference>
<dbReference type="NCBIfam" id="NF003952">
    <property type="entry name" value="PRK05450.1-5"/>
    <property type="match status" value="1"/>
</dbReference>
<gene>
    <name evidence="3" type="primary">kdsB_8</name>
    <name evidence="3" type="ORF">SDC9_24029</name>
</gene>
<sequence length="250" mass="28939">MVNKKNISVLCVIPARYKSSRFEGKPLTLIDGVPMIKRTYEQAIKSNLLDKVIIATDDIRIKNYCEEENIPVIMTSDNCLTGTDRVAEVANKFDYDFYINVQGDEPVIDPNVISQLVEEYIRYGDEYIAYNLYKIIKDNDEINSDTIIKVIVNQNDELMYMSRLPIPFSKSNLLPDFKQQIPVYGFTKKALIEFTKYEKTINEQYEDIELLRFIDLGYKLKMTKTDASSIAVDVPNDVIKVENFLKQKIL</sequence>
<dbReference type="GO" id="GO:0008690">
    <property type="term" value="F:3-deoxy-manno-octulosonate cytidylyltransferase activity"/>
    <property type="evidence" value="ECO:0007669"/>
    <property type="project" value="InterPro"/>
</dbReference>
<evidence type="ECO:0000256" key="1">
    <source>
        <dbReference type="ARBA" id="ARBA00022679"/>
    </source>
</evidence>
<proteinExistence type="predicted"/>
<comment type="caution">
    <text evidence="3">The sequence shown here is derived from an EMBL/GenBank/DDBJ whole genome shotgun (WGS) entry which is preliminary data.</text>
</comment>
<dbReference type="NCBIfam" id="NF009905">
    <property type="entry name" value="PRK13368.1"/>
    <property type="match status" value="1"/>
</dbReference>
<dbReference type="CDD" id="cd02517">
    <property type="entry name" value="CMP-KDO-Synthetase"/>
    <property type="match status" value="1"/>
</dbReference>
<dbReference type="InterPro" id="IPR003329">
    <property type="entry name" value="Cytidylyl_trans"/>
</dbReference>